<accession>A0AAW1Y9D1</accession>
<dbReference type="Gene3D" id="2.40.50.140">
    <property type="entry name" value="Nucleic acid-binding proteins"/>
    <property type="match status" value="1"/>
</dbReference>
<feature type="region of interest" description="Disordered" evidence="1">
    <location>
        <begin position="328"/>
        <end position="357"/>
    </location>
</feature>
<dbReference type="PANTHER" id="PTHR38542:SF2">
    <property type="entry name" value="REPLICATION FACTOR A C-TERMINAL DOMAIN-CONTAINING PROTEIN"/>
    <property type="match status" value="1"/>
</dbReference>
<protein>
    <submittedName>
        <fullName evidence="2">Uncharacterized protein</fullName>
    </submittedName>
</protein>
<proteinExistence type="predicted"/>
<dbReference type="PANTHER" id="PTHR38542">
    <property type="entry name" value="OS04G0450500 PROTEIN"/>
    <property type="match status" value="1"/>
</dbReference>
<comment type="caution">
    <text evidence="2">The sequence shown here is derived from an EMBL/GenBank/DDBJ whole genome shotgun (WGS) entry which is preliminary data.</text>
</comment>
<sequence>MTSAIGWYGPLIDLSKAALHIGDFVQLVVFIHRITPLQYKSSNGGEVIRTDIQVGDETRPFFSVSLWQKQMGSMAVYGDVVLLQNVKITKYRDVIEATTVVHSSLRCLLHPYESIVTKGVDALVEECRVGIAAKEKLRKVVEWVKTSNTRQFHGCQLQQQQQRQFPRNWKLPEESKQTKDCYSLSQLSHLTDSCKAVFFASVAEIFMPPAVLDSSCDKEDMFVSRRLYKQGDNGLARDVICTGCQICGSPLESNSENTSKQNAAALYCSKSSNRLHVISLIYRPFMLYVWDDSDYAPLLVKNKAAELLFGNIKAERVYPCYKEKPHDGEVNFKDPDTETHSSAKPSSQPKAADGEVLPSCSSAVDKKSLEWKGKQGFQRHMDFYRIWLILLKTMLQQGQNSPLKFEVNVNASLDKENGRFEMVSVQMPFLRTRRSPDHVRS</sequence>
<dbReference type="SUPFAM" id="SSF50249">
    <property type="entry name" value="Nucleic acid-binding proteins"/>
    <property type="match status" value="1"/>
</dbReference>
<keyword evidence="3" id="KW-1185">Reference proteome</keyword>
<dbReference type="Proteomes" id="UP001457282">
    <property type="component" value="Unassembled WGS sequence"/>
</dbReference>
<dbReference type="EMBL" id="JBEDUW010000002">
    <property type="protein sequence ID" value="KAK9945766.1"/>
    <property type="molecule type" value="Genomic_DNA"/>
</dbReference>
<feature type="compositionally biased region" description="Basic and acidic residues" evidence="1">
    <location>
        <begin position="328"/>
        <end position="341"/>
    </location>
</feature>
<dbReference type="InterPro" id="IPR012340">
    <property type="entry name" value="NA-bd_OB-fold"/>
</dbReference>
<evidence type="ECO:0000313" key="2">
    <source>
        <dbReference type="EMBL" id="KAK9945766.1"/>
    </source>
</evidence>
<evidence type="ECO:0000313" key="3">
    <source>
        <dbReference type="Proteomes" id="UP001457282"/>
    </source>
</evidence>
<dbReference type="AlphaFoldDB" id="A0AAW1Y9D1"/>
<gene>
    <name evidence="2" type="ORF">M0R45_011265</name>
</gene>
<feature type="compositionally biased region" description="Low complexity" evidence="1">
    <location>
        <begin position="342"/>
        <end position="351"/>
    </location>
</feature>
<evidence type="ECO:0000256" key="1">
    <source>
        <dbReference type="SAM" id="MobiDB-lite"/>
    </source>
</evidence>
<reference evidence="2 3" key="1">
    <citation type="journal article" date="2023" name="G3 (Bethesda)">
        <title>A chromosome-length genome assembly and annotation of blackberry (Rubus argutus, cv. 'Hillquist').</title>
        <authorList>
            <person name="Bruna T."/>
            <person name="Aryal R."/>
            <person name="Dudchenko O."/>
            <person name="Sargent D.J."/>
            <person name="Mead D."/>
            <person name="Buti M."/>
            <person name="Cavallini A."/>
            <person name="Hytonen T."/>
            <person name="Andres J."/>
            <person name="Pham M."/>
            <person name="Weisz D."/>
            <person name="Mascagni F."/>
            <person name="Usai G."/>
            <person name="Natali L."/>
            <person name="Bassil N."/>
            <person name="Fernandez G.E."/>
            <person name="Lomsadze A."/>
            <person name="Armour M."/>
            <person name="Olukolu B."/>
            <person name="Poorten T."/>
            <person name="Britton C."/>
            <person name="Davik J."/>
            <person name="Ashrafi H."/>
            <person name="Aiden E.L."/>
            <person name="Borodovsky M."/>
            <person name="Worthington M."/>
        </authorList>
    </citation>
    <scope>NUCLEOTIDE SEQUENCE [LARGE SCALE GENOMIC DNA]</scope>
    <source>
        <strain evidence="2">PI 553951</strain>
    </source>
</reference>
<name>A0AAW1Y9D1_RUBAR</name>
<organism evidence="2 3">
    <name type="scientific">Rubus argutus</name>
    <name type="common">Southern blackberry</name>
    <dbReference type="NCBI Taxonomy" id="59490"/>
    <lineage>
        <taxon>Eukaryota</taxon>
        <taxon>Viridiplantae</taxon>
        <taxon>Streptophyta</taxon>
        <taxon>Embryophyta</taxon>
        <taxon>Tracheophyta</taxon>
        <taxon>Spermatophyta</taxon>
        <taxon>Magnoliopsida</taxon>
        <taxon>eudicotyledons</taxon>
        <taxon>Gunneridae</taxon>
        <taxon>Pentapetalae</taxon>
        <taxon>rosids</taxon>
        <taxon>fabids</taxon>
        <taxon>Rosales</taxon>
        <taxon>Rosaceae</taxon>
        <taxon>Rosoideae</taxon>
        <taxon>Rosoideae incertae sedis</taxon>
        <taxon>Rubus</taxon>
    </lineage>
</organism>